<evidence type="ECO:0000313" key="1">
    <source>
        <dbReference type="EMBL" id="GII57500.1"/>
    </source>
</evidence>
<dbReference type="EMBL" id="BOOR01000053">
    <property type="protein sequence ID" value="GII57500.1"/>
    <property type="molecule type" value="Genomic_DNA"/>
</dbReference>
<dbReference type="AlphaFoldDB" id="A0A8J3XYK4"/>
<sequence>MLTVRHLLDYLTGLSDETPVVIDVNAGDWYLRVEDLNVTTTQDATPGGDPLEGVEVDIFWEPGQRGRAIDGLSKTLFTLDDVEELINERDALRRELADLRAGLCFSLRKYHGEPGPQGLAVRSVLSDQETFTEIARLRTIAAESPTEPSSEL</sequence>
<evidence type="ECO:0000313" key="2">
    <source>
        <dbReference type="Proteomes" id="UP000605992"/>
    </source>
</evidence>
<organism evidence="1 2">
    <name type="scientific">Planotetraspora thailandica</name>
    <dbReference type="NCBI Taxonomy" id="487172"/>
    <lineage>
        <taxon>Bacteria</taxon>
        <taxon>Bacillati</taxon>
        <taxon>Actinomycetota</taxon>
        <taxon>Actinomycetes</taxon>
        <taxon>Streptosporangiales</taxon>
        <taxon>Streptosporangiaceae</taxon>
        <taxon>Planotetraspora</taxon>
    </lineage>
</organism>
<name>A0A8J3XYK4_9ACTN</name>
<reference evidence="1" key="1">
    <citation type="submission" date="2021-01" db="EMBL/GenBank/DDBJ databases">
        <title>Whole genome shotgun sequence of Planotetraspora thailandica NBRC 104271.</title>
        <authorList>
            <person name="Komaki H."/>
            <person name="Tamura T."/>
        </authorList>
    </citation>
    <scope>NUCLEOTIDE SEQUENCE</scope>
    <source>
        <strain evidence="1">NBRC 104271</strain>
    </source>
</reference>
<proteinExistence type="predicted"/>
<accession>A0A8J3XYK4</accession>
<keyword evidence="2" id="KW-1185">Reference proteome</keyword>
<dbReference type="RefSeq" id="WP_203947627.1">
    <property type="nucleotide sequence ID" value="NZ_BOOR01000053.1"/>
</dbReference>
<protein>
    <submittedName>
        <fullName evidence="1">Uncharacterized protein</fullName>
    </submittedName>
</protein>
<comment type="caution">
    <text evidence="1">The sequence shown here is derived from an EMBL/GenBank/DDBJ whole genome shotgun (WGS) entry which is preliminary data.</text>
</comment>
<gene>
    <name evidence="1" type="ORF">Pth03_58890</name>
</gene>
<dbReference type="Proteomes" id="UP000605992">
    <property type="component" value="Unassembled WGS sequence"/>
</dbReference>